<evidence type="ECO:0000313" key="1">
    <source>
        <dbReference type="EMBL" id="USG64723.1"/>
    </source>
</evidence>
<dbReference type="InterPro" id="IPR006439">
    <property type="entry name" value="HAD-SF_hydro_IA"/>
</dbReference>
<dbReference type="Pfam" id="PF13419">
    <property type="entry name" value="HAD_2"/>
    <property type="match status" value="1"/>
</dbReference>
<dbReference type="InterPro" id="IPR036412">
    <property type="entry name" value="HAD-like_sf"/>
</dbReference>
<dbReference type="InterPro" id="IPR050155">
    <property type="entry name" value="HAD-like_hydrolase_sf"/>
</dbReference>
<dbReference type="Proteomes" id="UP001056500">
    <property type="component" value="Chromosome"/>
</dbReference>
<proteinExistence type="predicted"/>
<dbReference type="InterPro" id="IPR023198">
    <property type="entry name" value="PGP-like_dom2"/>
</dbReference>
<organism evidence="1 2">
    <name type="scientific">Brevibacillus ruminantium</name>
    <dbReference type="NCBI Taxonomy" id="2950604"/>
    <lineage>
        <taxon>Bacteria</taxon>
        <taxon>Bacillati</taxon>
        <taxon>Bacillota</taxon>
        <taxon>Bacilli</taxon>
        <taxon>Bacillales</taxon>
        <taxon>Paenibacillaceae</taxon>
        <taxon>Brevibacillus</taxon>
    </lineage>
</organism>
<dbReference type="InterPro" id="IPR041492">
    <property type="entry name" value="HAD_2"/>
</dbReference>
<dbReference type="PANTHER" id="PTHR43434:SF26">
    <property type="entry name" value="PYROPHOSPHATASE PPAX"/>
    <property type="match status" value="1"/>
</dbReference>
<keyword evidence="2" id="KW-1185">Reference proteome</keyword>
<dbReference type="PRINTS" id="PR00413">
    <property type="entry name" value="HADHALOGNASE"/>
</dbReference>
<dbReference type="SFLD" id="SFLDS00003">
    <property type="entry name" value="Haloacid_Dehalogenase"/>
    <property type="match status" value="1"/>
</dbReference>
<dbReference type="EMBL" id="CP098755">
    <property type="protein sequence ID" value="USG64723.1"/>
    <property type="molecule type" value="Genomic_DNA"/>
</dbReference>
<dbReference type="SFLD" id="SFLDG01129">
    <property type="entry name" value="C1.5:_HAD__Beta-PGM__Phosphata"/>
    <property type="match status" value="1"/>
</dbReference>
<keyword evidence="1" id="KW-0378">Hydrolase</keyword>
<protein>
    <submittedName>
        <fullName evidence="1">HAD-IA family hydrolase</fullName>
    </submittedName>
</protein>
<dbReference type="InterPro" id="IPR023214">
    <property type="entry name" value="HAD_sf"/>
</dbReference>
<dbReference type="SFLD" id="SFLDG01135">
    <property type="entry name" value="C1.5.6:_HAD__Beta-PGM__Phospha"/>
    <property type="match status" value="1"/>
</dbReference>
<dbReference type="NCBIfam" id="TIGR01509">
    <property type="entry name" value="HAD-SF-IA-v3"/>
    <property type="match status" value="1"/>
</dbReference>
<name>A0ABY4WC17_9BACL</name>
<dbReference type="PANTHER" id="PTHR43434">
    <property type="entry name" value="PHOSPHOGLYCOLATE PHOSPHATASE"/>
    <property type="match status" value="1"/>
</dbReference>
<gene>
    <name evidence="1" type="ORF">NDK47_21750</name>
</gene>
<dbReference type="Gene3D" id="1.10.150.240">
    <property type="entry name" value="Putative phosphatase, domain 2"/>
    <property type="match status" value="1"/>
</dbReference>
<sequence length="215" mass="24081">MRTILFDFDGTVANTLPLIYNSFRSTFLQFLNEHYTDEQIVAMFGPPELGILENMIARDQLEDAVTHFYDFYTAEHHRVANHPDMADMLAQLQKRGLRMGVVTGKGRRSADISLREWGLASFFDVVIAGDEVAQPKPHPEGILSAMEQMGARPEETIFVGDSNYDIIAGKAAGLVTVGVTWLPVTQKIGSFQPEPDFQFSDPQAFLDWVGERARV</sequence>
<dbReference type="GO" id="GO:0016787">
    <property type="term" value="F:hydrolase activity"/>
    <property type="evidence" value="ECO:0007669"/>
    <property type="project" value="UniProtKB-KW"/>
</dbReference>
<evidence type="ECO:0000313" key="2">
    <source>
        <dbReference type="Proteomes" id="UP001056500"/>
    </source>
</evidence>
<dbReference type="NCBIfam" id="TIGR01549">
    <property type="entry name" value="HAD-SF-IA-v1"/>
    <property type="match status" value="1"/>
</dbReference>
<dbReference type="SUPFAM" id="SSF56784">
    <property type="entry name" value="HAD-like"/>
    <property type="match status" value="1"/>
</dbReference>
<dbReference type="Gene3D" id="3.40.50.1000">
    <property type="entry name" value="HAD superfamily/HAD-like"/>
    <property type="match status" value="1"/>
</dbReference>
<accession>A0ABY4WC17</accession>
<dbReference type="RefSeq" id="WP_251871834.1">
    <property type="nucleotide sequence ID" value="NZ_CP098755.1"/>
</dbReference>
<reference evidence="1" key="1">
    <citation type="submission" date="2022-06" db="EMBL/GenBank/DDBJ databases">
        <title>Genome sequencing of Brevibacillus sp. BB3-R1.</title>
        <authorList>
            <person name="Heo J."/>
            <person name="Lee D."/>
            <person name="Won M."/>
            <person name="Han B.-H."/>
            <person name="Hong S.-B."/>
            <person name="Kwon S.-W."/>
        </authorList>
    </citation>
    <scope>NUCLEOTIDE SEQUENCE</scope>
    <source>
        <strain evidence="1">BB3-R1</strain>
    </source>
</reference>